<gene>
    <name evidence="1" type="ORF">A0H76_961</name>
</gene>
<reference evidence="1 2" key="1">
    <citation type="journal article" date="2017" name="Environ. Microbiol.">
        <title>Decay of the glycolytic pathway and adaptation to intranuclear parasitism within Enterocytozoonidae microsporidia.</title>
        <authorList>
            <person name="Wiredu Boakye D."/>
            <person name="Jaroenlak P."/>
            <person name="Prachumwat A."/>
            <person name="Williams T.A."/>
            <person name="Bateman K.S."/>
            <person name="Itsathitphaisarn O."/>
            <person name="Sritunyalucksana K."/>
            <person name="Paszkiewicz K.H."/>
            <person name="Moore K.A."/>
            <person name="Stentiford G.D."/>
            <person name="Williams B.A."/>
        </authorList>
    </citation>
    <scope>NUCLEOTIDE SEQUENCE [LARGE SCALE GENOMIC DNA]</scope>
    <source>
        <strain evidence="2">canceri</strain>
    </source>
</reference>
<name>A0A1X0QHV2_9MICR</name>
<sequence>MKVFFYIQTILSANSNLSIEIPQRFVLSANYLFRMATETYLTYHRSNADLNNPDIKYLDDKHEILVYLLTNLFHLKRDSKSPFKMCMISRKILIDRMESSDNLYNIINGQKIIFSIDINIMIFVYNSFLNTYFDKIKKLTIEFINKHIYLTGLQTGFSMTSGIRNLKEISRKLLDKNSFSPINYLEVLLLMILKNGDDNIKSQGRPLLVHIKEYKYFCLFRRTHINTMNYLNTDLSKSISKLNELDILNNETHQEILKLNYINYQTNDLIKRSIYPETTDVLSLITNIFTIKEQFPSMKEIENLVSQAMDGYFLALLLLQVIDKNLNDFVVGIKNREIHFILNNFEHIKQKANLPPDTKINYFKDRFIEYENKKLGGKFEFLNDLDFEIDKFQDSSILNIDFKLNYVKSKLEESYCYNNEDSEEFKYIQDLYLLYLKNKNQFLKNMDVIFKCFDLNKDLLGKEFLNKMDRFYSLKIKLKNMIFLINKKIDSSLTSNYRDDLLDFRTLIEHFYILCEFISLSESNFNFLKNIKKLFSLVNHLSNNQFFYSNND</sequence>
<dbReference type="VEuPathDB" id="MicrosporidiaDB:A0H76_961"/>
<dbReference type="EMBL" id="LTAI01000214">
    <property type="protein sequence ID" value="ORD99370.1"/>
    <property type="molecule type" value="Genomic_DNA"/>
</dbReference>
<evidence type="ECO:0000313" key="1">
    <source>
        <dbReference type="EMBL" id="ORD99370.1"/>
    </source>
</evidence>
<dbReference type="Proteomes" id="UP000192501">
    <property type="component" value="Unassembled WGS sequence"/>
</dbReference>
<protein>
    <submittedName>
        <fullName evidence="1">Uncharacterized protein</fullName>
    </submittedName>
</protein>
<comment type="caution">
    <text evidence="1">The sequence shown here is derived from an EMBL/GenBank/DDBJ whole genome shotgun (WGS) entry which is preliminary data.</text>
</comment>
<accession>A0A1X0QHV2</accession>
<evidence type="ECO:0000313" key="2">
    <source>
        <dbReference type="Proteomes" id="UP000192501"/>
    </source>
</evidence>
<dbReference type="AlphaFoldDB" id="A0A1X0QHV2"/>
<dbReference type="VEuPathDB" id="MicrosporidiaDB:HERIO_536"/>
<organism evidence="1 2">
    <name type="scientific">Hepatospora eriocheir</name>
    <dbReference type="NCBI Taxonomy" id="1081669"/>
    <lineage>
        <taxon>Eukaryota</taxon>
        <taxon>Fungi</taxon>
        <taxon>Fungi incertae sedis</taxon>
        <taxon>Microsporidia</taxon>
        <taxon>Hepatosporidae</taxon>
        <taxon>Hepatospora</taxon>
    </lineage>
</organism>
<proteinExistence type="predicted"/>